<feature type="region of interest" description="Disordered" evidence="1">
    <location>
        <begin position="1"/>
        <end position="22"/>
    </location>
</feature>
<dbReference type="EMBL" id="AFHG01000044">
    <property type="protein sequence ID" value="EGK71915.1"/>
    <property type="molecule type" value="Genomic_DNA"/>
</dbReference>
<dbReference type="STRING" id="1000565.METUNv1_01693"/>
<name>F5RC52_METUF</name>
<keyword evidence="3" id="KW-1185">Reference proteome</keyword>
<protein>
    <submittedName>
        <fullName evidence="2">Uncharacterized protein</fullName>
    </submittedName>
</protein>
<dbReference type="Proteomes" id="UP000005019">
    <property type="component" value="Unassembled WGS sequence"/>
</dbReference>
<evidence type="ECO:0000313" key="3">
    <source>
        <dbReference type="Proteomes" id="UP000005019"/>
    </source>
</evidence>
<evidence type="ECO:0000313" key="2">
    <source>
        <dbReference type="EMBL" id="EGK71915.1"/>
    </source>
</evidence>
<accession>F5RC52</accession>
<dbReference type="OrthoDB" id="6948191at2"/>
<reference evidence="2 3" key="1">
    <citation type="journal article" date="2011" name="J. Bacteriol.">
        <title>Genome sequence of Methyloversatilis universalis FAM5T, a methylotrophic representative of the order Rhodocyclales.</title>
        <authorList>
            <person name="Kittichotirat W."/>
            <person name="Good N.M."/>
            <person name="Hall R."/>
            <person name="Bringel F."/>
            <person name="Lajus A."/>
            <person name="Medigue C."/>
            <person name="Smalley N.E."/>
            <person name="Beck D."/>
            <person name="Bumgarner R."/>
            <person name="Vuilleumier S."/>
            <person name="Kalyuzhnaya M.G."/>
        </authorList>
    </citation>
    <scope>NUCLEOTIDE SEQUENCE [LARGE SCALE GENOMIC DNA]</scope>
    <source>
        <strain evidence="3">ATCC BAA-1314 / JCM 13912 / FAM5</strain>
    </source>
</reference>
<proteinExistence type="predicted"/>
<dbReference type="eggNOG" id="ENOG5033H4D">
    <property type="taxonomic scope" value="Bacteria"/>
</dbReference>
<dbReference type="AlphaFoldDB" id="F5RC52"/>
<comment type="caution">
    <text evidence="2">The sequence shown here is derived from an EMBL/GenBank/DDBJ whole genome shotgun (WGS) entry which is preliminary data.</text>
</comment>
<sequence>MKPRHLTVIPKAPAPDTPQERGRARIKAMPKPAEIAQCPRCGGRELIEARTGVTISRGRASGGTKCFLCVLCLARGERVIVS</sequence>
<gene>
    <name evidence="2" type="ORF">METUNv1_01693</name>
</gene>
<dbReference type="RefSeq" id="WP_008060711.1">
    <property type="nucleotide sequence ID" value="NZ_AFHG01000044.1"/>
</dbReference>
<evidence type="ECO:0000256" key="1">
    <source>
        <dbReference type="SAM" id="MobiDB-lite"/>
    </source>
</evidence>
<organism evidence="2 3">
    <name type="scientific">Methyloversatilis universalis (strain ATCC BAA-1314 / DSM 25237 / JCM 13912 / CCUG 52030 / FAM5)</name>
    <dbReference type="NCBI Taxonomy" id="1000565"/>
    <lineage>
        <taxon>Bacteria</taxon>
        <taxon>Pseudomonadati</taxon>
        <taxon>Pseudomonadota</taxon>
        <taxon>Betaproteobacteria</taxon>
        <taxon>Nitrosomonadales</taxon>
        <taxon>Sterolibacteriaceae</taxon>
        <taxon>Methyloversatilis</taxon>
    </lineage>
</organism>